<gene>
    <name evidence="11" type="ORF">D1Z90_18245</name>
</gene>
<dbReference type="PROSITE" id="PS51782">
    <property type="entry name" value="LYSM"/>
    <property type="match status" value="1"/>
</dbReference>
<evidence type="ECO:0000256" key="8">
    <source>
        <dbReference type="ARBA" id="ARBA00023316"/>
    </source>
</evidence>
<dbReference type="InterPro" id="IPR018392">
    <property type="entry name" value="LysM"/>
</dbReference>
<name>A0A418YAA5_9GAMM</name>
<organism evidence="11 12">
    <name type="scientific">Motilimonas pumila</name>
    <dbReference type="NCBI Taxonomy" id="2303987"/>
    <lineage>
        <taxon>Bacteria</taxon>
        <taxon>Pseudomonadati</taxon>
        <taxon>Pseudomonadota</taxon>
        <taxon>Gammaproteobacteria</taxon>
        <taxon>Alteromonadales</taxon>
        <taxon>Alteromonadales genera incertae sedis</taxon>
        <taxon>Motilimonas</taxon>
    </lineage>
</organism>
<dbReference type="RefSeq" id="WP_119912234.1">
    <property type="nucleotide sequence ID" value="NZ_QZCH01000035.1"/>
</dbReference>
<dbReference type="GO" id="GO:0008745">
    <property type="term" value="F:N-acetylmuramoyl-L-alanine amidase activity"/>
    <property type="evidence" value="ECO:0007669"/>
    <property type="project" value="UniProtKB-EC"/>
</dbReference>
<dbReference type="OrthoDB" id="9806267at2"/>
<dbReference type="Gene3D" id="3.40.630.40">
    <property type="entry name" value="Zn-dependent exopeptidases"/>
    <property type="match status" value="1"/>
</dbReference>
<dbReference type="SUPFAM" id="SSF53187">
    <property type="entry name" value="Zn-dependent exopeptidases"/>
    <property type="match status" value="1"/>
</dbReference>
<dbReference type="Gene3D" id="2.60.40.3500">
    <property type="match status" value="1"/>
</dbReference>
<evidence type="ECO:0000256" key="4">
    <source>
        <dbReference type="ARBA" id="ARBA00011901"/>
    </source>
</evidence>
<dbReference type="EC" id="3.5.1.28" evidence="4"/>
<dbReference type="GO" id="GO:0071555">
    <property type="term" value="P:cell wall organization"/>
    <property type="evidence" value="ECO:0007669"/>
    <property type="project" value="UniProtKB-KW"/>
</dbReference>
<dbReference type="PANTHER" id="PTHR30404:SF6">
    <property type="entry name" value="N-ACETYLMURAMOYL-L-ALANINE AMIDASE AMIB"/>
    <property type="match status" value="1"/>
</dbReference>
<dbReference type="InterPro" id="IPR021731">
    <property type="entry name" value="AMIN_dom"/>
</dbReference>
<comment type="catalytic activity">
    <reaction evidence="1">
        <text>Hydrolyzes the link between N-acetylmuramoyl residues and L-amino acid residues in certain cell-wall glycopeptides.</text>
        <dbReference type="EC" id="3.5.1.28"/>
    </reaction>
</comment>
<evidence type="ECO:0000259" key="10">
    <source>
        <dbReference type="PROSITE" id="PS51782"/>
    </source>
</evidence>
<dbReference type="EMBL" id="QZCH01000035">
    <property type="protein sequence ID" value="RJG39456.1"/>
    <property type="molecule type" value="Genomic_DNA"/>
</dbReference>
<dbReference type="Pfam" id="PF01476">
    <property type="entry name" value="LysM"/>
    <property type="match status" value="1"/>
</dbReference>
<evidence type="ECO:0000256" key="1">
    <source>
        <dbReference type="ARBA" id="ARBA00001561"/>
    </source>
</evidence>
<dbReference type="SUPFAM" id="SSF54106">
    <property type="entry name" value="LysM domain"/>
    <property type="match status" value="1"/>
</dbReference>
<keyword evidence="7" id="KW-0378">Hydrolase</keyword>
<accession>A0A418YAA5</accession>
<evidence type="ECO:0000256" key="3">
    <source>
        <dbReference type="ARBA" id="ARBA00010860"/>
    </source>
</evidence>
<reference evidence="11 12" key="1">
    <citation type="submission" date="2018-09" db="EMBL/GenBank/DDBJ databases">
        <authorList>
            <person name="Wang F."/>
        </authorList>
    </citation>
    <scope>NUCLEOTIDE SEQUENCE [LARGE SCALE GENOMIC DNA]</scope>
    <source>
        <strain evidence="11 12">PLHSC7-2</strain>
    </source>
</reference>
<dbReference type="Proteomes" id="UP000283255">
    <property type="component" value="Unassembled WGS sequence"/>
</dbReference>
<reference evidence="11 12" key="2">
    <citation type="submission" date="2019-01" db="EMBL/GenBank/DDBJ databases">
        <title>Motilimonas pumilus sp. nov., isolated from the gut of sea cucumber (Apostichopus japonicus).</title>
        <authorList>
            <person name="Wang F.-Q."/>
            <person name="Ren L.-H."/>
            <person name="Lin Y.-W."/>
            <person name="Sun G.-H."/>
            <person name="Du Z.-J."/>
            <person name="Zhao J.-X."/>
            <person name="Liu X.-J."/>
            <person name="Liu L.-J."/>
        </authorList>
    </citation>
    <scope>NUCLEOTIDE SEQUENCE [LARGE SCALE GENOMIC DNA]</scope>
    <source>
        <strain evidence="11 12">PLHSC7-2</strain>
    </source>
</reference>
<keyword evidence="6" id="KW-0574">Periplasm</keyword>
<protein>
    <recommendedName>
        <fullName evidence="9">N-acetylmuramoyl-L-alanine amidase AmiC</fullName>
        <ecNumber evidence="4">3.5.1.28</ecNumber>
    </recommendedName>
</protein>
<proteinExistence type="inferred from homology"/>
<dbReference type="CDD" id="cd00118">
    <property type="entry name" value="LysM"/>
    <property type="match status" value="1"/>
</dbReference>
<sequence length="437" mass="48654">MFKTTLSKLFILLTCWWLSFAALGTSLEGVRIWPSPDNTRVVLDLSKAPKYTYFTLTNPNRIVVDIQGKPQDFNFTKVKNTSPLLKEIRKSSAKKPNTFRLVLELKEATKPIIFSLTPTKPYGDRLVMDLPHSAALSKTKVEISQPSSERDIVIAVDAGHGGDDPGALGKRTYEKNITLTIAKQVAAKINREKGMQAILVRSGDYYINLNKRSEIARKSQADLLVSIHADGFKNPKPRGASVWVLSTRRANSEIGRWIEKHEEQSELLGGAGEVINNTEQDLFLTRTLLDMSMDHSMNTGYGVSVEVLKELGKVTKLHKKRPEHASLAVLKSPDIPSLLVEAGFITNHEEENLLRSKAHQKKIANAVYVGIKRHFENSPPAGTYFAAIAAKSHIVQRGENLSVIAKRYGVTVSQLKRANKLKSDTLRVDQELKIPNS</sequence>
<comment type="subcellular location">
    <subcellularLocation>
        <location evidence="2">Periplasm</location>
    </subcellularLocation>
</comment>
<dbReference type="InterPro" id="IPR002508">
    <property type="entry name" value="MurNAc-LAA_cat"/>
</dbReference>
<dbReference type="AlphaFoldDB" id="A0A418YAA5"/>
<keyword evidence="5" id="KW-0732">Signal</keyword>
<evidence type="ECO:0000313" key="11">
    <source>
        <dbReference type="EMBL" id="RJG39456.1"/>
    </source>
</evidence>
<dbReference type="SMART" id="SM00257">
    <property type="entry name" value="LysM"/>
    <property type="match status" value="1"/>
</dbReference>
<feature type="domain" description="LysM" evidence="10">
    <location>
        <begin position="391"/>
        <end position="434"/>
    </location>
</feature>
<dbReference type="Pfam" id="PF01520">
    <property type="entry name" value="Amidase_3"/>
    <property type="match status" value="1"/>
</dbReference>
<comment type="caution">
    <text evidence="11">The sequence shown here is derived from an EMBL/GenBank/DDBJ whole genome shotgun (WGS) entry which is preliminary data.</text>
</comment>
<evidence type="ECO:0000256" key="5">
    <source>
        <dbReference type="ARBA" id="ARBA00022729"/>
    </source>
</evidence>
<dbReference type="Gene3D" id="3.10.350.10">
    <property type="entry name" value="LysM domain"/>
    <property type="match status" value="1"/>
</dbReference>
<dbReference type="Pfam" id="PF11741">
    <property type="entry name" value="AMIN"/>
    <property type="match status" value="1"/>
</dbReference>
<dbReference type="InterPro" id="IPR036779">
    <property type="entry name" value="LysM_dom_sf"/>
</dbReference>
<evidence type="ECO:0000313" key="12">
    <source>
        <dbReference type="Proteomes" id="UP000283255"/>
    </source>
</evidence>
<evidence type="ECO:0000256" key="9">
    <source>
        <dbReference type="ARBA" id="ARBA00074581"/>
    </source>
</evidence>
<dbReference type="PANTHER" id="PTHR30404">
    <property type="entry name" value="N-ACETYLMURAMOYL-L-ALANINE AMIDASE"/>
    <property type="match status" value="1"/>
</dbReference>
<dbReference type="FunFam" id="3.40.630.40:FF:000001">
    <property type="entry name" value="N-acetylmuramoyl-L-alanine amidase"/>
    <property type="match status" value="1"/>
</dbReference>
<evidence type="ECO:0000256" key="2">
    <source>
        <dbReference type="ARBA" id="ARBA00004418"/>
    </source>
</evidence>
<keyword evidence="8" id="KW-0961">Cell wall biogenesis/degradation</keyword>
<dbReference type="GO" id="GO:0009253">
    <property type="term" value="P:peptidoglycan catabolic process"/>
    <property type="evidence" value="ECO:0007669"/>
    <property type="project" value="InterPro"/>
</dbReference>
<evidence type="ECO:0000256" key="6">
    <source>
        <dbReference type="ARBA" id="ARBA00022764"/>
    </source>
</evidence>
<dbReference type="CDD" id="cd02696">
    <property type="entry name" value="MurNAc-LAA"/>
    <property type="match status" value="1"/>
</dbReference>
<dbReference type="InterPro" id="IPR050695">
    <property type="entry name" value="N-acetylmuramoyl_amidase_3"/>
</dbReference>
<dbReference type="GO" id="GO:0030288">
    <property type="term" value="C:outer membrane-bounded periplasmic space"/>
    <property type="evidence" value="ECO:0007669"/>
    <property type="project" value="TreeGrafter"/>
</dbReference>
<comment type="similarity">
    <text evidence="3">Belongs to the N-acetylmuramoyl-L-alanine amidase 3 family.</text>
</comment>
<evidence type="ECO:0000256" key="7">
    <source>
        <dbReference type="ARBA" id="ARBA00022801"/>
    </source>
</evidence>
<dbReference type="SMART" id="SM00646">
    <property type="entry name" value="Ami_3"/>
    <property type="match status" value="1"/>
</dbReference>
<keyword evidence="12" id="KW-1185">Reference proteome</keyword>